<dbReference type="CDD" id="cd07505">
    <property type="entry name" value="HAD_BPGM-like"/>
    <property type="match status" value="1"/>
</dbReference>
<sequence>MFEHTVPSDWFPRCAIFDCDGILLDSETVWNDVQRELFARWSVPFTEEVEHRLTGLAAADVAEELALLSYEAQNGQKPNVASAEYAEHHERVMKDLLTTEHEVISSGVDLIEGAQKFLGFLSEHMPVAVASNSTANILTLKMESYGYAPLVRTWVSSNDVPAGKPAPDMYLEAARRLGFEGHEALAFEDSPAGAQAARDAGTKVMIYVPEGTDPAKAPAGFGRFDSFNDPQLWEAARTWIAKLEAAQQSEATQG</sequence>
<accession>A0A291DFQ1</accession>
<name>A0A291DFQ1_9MICC</name>
<proteinExistence type="predicted"/>
<organism evidence="1 2">
    <name type="scientific">Rothia mucilaginosa</name>
    <dbReference type="NCBI Taxonomy" id="43675"/>
    <lineage>
        <taxon>Bacteria</taxon>
        <taxon>Bacillati</taxon>
        <taxon>Actinomycetota</taxon>
        <taxon>Actinomycetes</taxon>
        <taxon>Micrococcales</taxon>
        <taxon>Micrococcaceae</taxon>
        <taxon>Rothia</taxon>
    </lineage>
</organism>
<dbReference type="InterPro" id="IPR036412">
    <property type="entry name" value="HAD-like_sf"/>
</dbReference>
<dbReference type="NCBIfam" id="TIGR01509">
    <property type="entry name" value="HAD-SF-IA-v3"/>
    <property type="match status" value="1"/>
</dbReference>
<dbReference type="PANTHER" id="PTHR18901">
    <property type="entry name" value="2-DEOXYGLUCOSE-6-PHOSPHATE PHOSPHATASE 2"/>
    <property type="match status" value="1"/>
</dbReference>
<dbReference type="Pfam" id="PF13419">
    <property type="entry name" value="HAD_2"/>
    <property type="match status" value="1"/>
</dbReference>
<protein>
    <submittedName>
        <fullName evidence="1">Haloacid dehalogenase</fullName>
    </submittedName>
</protein>
<dbReference type="SUPFAM" id="SSF56784">
    <property type="entry name" value="HAD-like"/>
    <property type="match status" value="1"/>
</dbReference>
<dbReference type="PANTHER" id="PTHR18901:SF38">
    <property type="entry name" value="PSEUDOURIDINE-5'-PHOSPHATASE"/>
    <property type="match status" value="1"/>
</dbReference>
<reference evidence="2" key="1">
    <citation type="submission" date="2017-09" db="EMBL/GenBank/DDBJ databases">
        <title>FDA dAtabase for Regulatory Grade micrObial Sequences (FDA-ARGOS): Supporting development and validation of Infectious Disease Dx tests.</title>
        <authorList>
            <person name="Minogue T."/>
            <person name="Wolcott M."/>
            <person name="Wasieloski L."/>
            <person name="Aguilar W."/>
            <person name="Moore D."/>
            <person name="Tallon L."/>
            <person name="Sadzewicz L."/>
            <person name="Ott S."/>
            <person name="Zhao X."/>
            <person name="Nagaraj S."/>
            <person name="Vavikolanu K."/>
            <person name="Aluvathingal J."/>
            <person name="Nadendla S."/>
            <person name="Sichtig H."/>
        </authorList>
    </citation>
    <scope>NUCLEOTIDE SEQUENCE [LARGE SCALE GENOMIC DNA]</scope>
    <source>
        <strain evidence="2">FDAARGOS_369</strain>
    </source>
</reference>
<dbReference type="InterPro" id="IPR006439">
    <property type="entry name" value="HAD-SF_hydro_IA"/>
</dbReference>
<dbReference type="SFLD" id="SFLDG01129">
    <property type="entry name" value="C1.5:_HAD__Beta-PGM__Phosphata"/>
    <property type="match status" value="1"/>
</dbReference>
<dbReference type="InterPro" id="IPR023214">
    <property type="entry name" value="HAD_sf"/>
</dbReference>
<dbReference type="Gene3D" id="1.10.150.240">
    <property type="entry name" value="Putative phosphatase, domain 2"/>
    <property type="match status" value="1"/>
</dbReference>
<evidence type="ECO:0000313" key="1">
    <source>
        <dbReference type="EMBL" id="ATF63342.1"/>
    </source>
</evidence>
<dbReference type="Gene3D" id="3.40.50.1000">
    <property type="entry name" value="HAD superfamily/HAD-like"/>
    <property type="match status" value="1"/>
</dbReference>
<dbReference type="Proteomes" id="UP000218628">
    <property type="component" value="Chromosome"/>
</dbReference>
<dbReference type="InterPro" id="IPR041492">
    <property type="entry name" value="HAD_2"/>
</dbReference>
<dbReference type="SFLD" id="SFLDS00003">
    <property type="entry name" value="Haloacid_Dehalogenase"/>
    <property type="match status" value="1"/>
</dbReference>
<dbReference type="InterPro" id="IPR023198">
    <property type="entry name" value="PGP-like_dom2"/>
</dbReference>
<dbReference type="AlphaFoldDB" id="A0A291DFQ1"/>
<dbReference type="EMBL" id="CP023510">
    <property type="protein sequence ID" value="ATF63342.1"/>
    <property type="molecule type" value="Genomic_DNA"/>
</dbReference>
<gene>
    <name evidence="1" type="ORF">CO690_06490</name>
</gene>
<dbReference type="RefSeq" id="WP_096740962.1">
    <property type="nucleotide sequence ID" value="NZ_CP023510.1"/>
</dbReference>
<dbReference type="GO" id="GO:0016791">
    <property type="term" value="F:phosphatase activity"/>
    <property type="evidence" value="ECO:0007669"/>
    <property type="project" value="TreeGrafter"/>
</dbReference>
<evidence type="ECO:0000313" key="2">
    <source>
        <dbReference type="Proteomes" id="UP000218628"/>
    </source>
</evidence>